<dbReference type="Proteomes" id="UP000054995">
    <property type="component" value="Unassembled WGS sequence"/>
</dbReference>
<proteinExistence type="predicted"/>
<sequence>MKKFCKALIGDNALFVVGTDPRSDEAQKVFHIAFVFGYNTVDRNASTRLLNNKYERTAYE</sequence>
<comment type="caution">
    <text evidence="1">The sequence shown here is derived from an EMBL/GenBank/DDBJ whole genome shotgun (WGS) entry which is preliminary data.</text>
</comment>
<name>A0A0V1FK62_TRIPS</name>
<accession>A0A0V1FK62</accession>
<gene>
    <name evidence="1" type="ORF">T4D_289</name>
</gene>
<dbReference type="EMBL" id="JYDT01000074">
    <property type="protein sequence ID" value="KRY86261.1"/>
    <property type="molecule type" value="Genomic_DNA"/>
</dbReference>
<organism evidence="1 2">
    <name type="scientific">Trichinella pseudospiralis</name>
    <name type="common">Parasitic roundworm</name>
    <dbReference type="NCBI Taxonomy" id="6337"/>
    <lineage>
        <taxon>Eukaryota</taxon>
        <taxon>Metazoa</taxon>
        <taxon>Ecdysozoa</taxon>
        <taxon>Nematoda</taxon>
        <taxon>Enoplea</taxon>
        <taxon>Dorylaimia</taxon>
        <taxon>Trichinellida</taxon>
        <taxon>Trichinellidae</taxon>
        <taxon>Trichinella</taxon>
    </lineage>
</organism>
<keyword evidence="2" id="KW-1185">Reference proteome</keyword>
<evidence type="ECO:0000313" key="1">
    <source>
        <dbReference type="EMBL" id="KRY86261.1"/>
    </source>
</evidence>
<reference evidence="1 2" key="1">
    <citation type="submission" date="2015-01" db="EMBL/GenBank/DDBJ databases">
        <title>Evolution of Trichinella species and genotypes.</title>
        <authorList>
            <person name="Korhonen P.K."/>
            <person name="Edoardo P."/>
            <person name="Giuseppe L.R."/>
            <person name="Gasser R.B."/>
        </authorList>
    </citation>
    <scope>NUCLEOTIDE SEQUENCE [LARGE SCALE GENOMIC DNA]</scope>
    <source>
        <strain evidence="1">ISS470</strain>
    </source>
</reference>
<protein>
    <submittedName>
        <fullName evidence="1">Uncharacterized protein</fullName>
    </submittedName>
</protein>
<evidence type="ECO:0000313" key="2">
    <source>
        <dbReference type="Proteomes" id="UP000054995"/>
    </source>
</evidence>